<feature type="compositionally biased region" description="Basic and acidic residues" evidence="1">
    <location>
        <begin position="134"/>
        <end position="144"/>
    </location>
</feature>
<dbReference type="EMBL" id="JAXCGZ010015294">
    <property type="protein sequence ID" value="KAK7070603.1"/>
    <property type="molecule type" value="Genomic_DNA"/>
</dbReference>
<name>A0AAN8WXL6_HALRR</name>
<accession>A0AAN8WXL6</accession>
<comment type="caution">
    <text evidence="2">The sequence shown here is derived from an EMBL/GenBank/DDBJ whole genome shotgun (WGS) entry which is preliminary data.</text>
</comment>
<feature type="compositionally biased region" description="Basic and acidic residues" evidence="1">
    <location>
        <begin position="338"/>
        <end position="347"/>
    </location>
</feature>
<feature type="region of interest" description="Disordered" evidence="1">
    <location>
        <begin position="134"/>
        <end position="161"/>
    </location>
</feature>
<evidence type="ECO:0000313" key="3">
    <source>
        <dbReference type="Proteomes" id="UP001381693"/>
    </source>
</evidence>
<evidence type="ECO:0000313" key="2">
    <source>
        <dbReference type="EMBL" id="KAK7070603.1"/>
    </source>
</evidence>
<reference evidence="2 3" key="1">
    <citation type="submission" date="2023-11" db="EMBL/GenBank/DDBJ databases">
        <title>Halocaridina rubra genome assembly.</title>
        <authorList>
            <person name="Smith C."/>
        </authorList>
    </citation>
    <scope>NUCLEOTIDE SEQUENCE [LARGE SCALE GENOMIC DNA]</scope>
    <source>
        <strain evidence="2">EP-1</strain>
        <tissue evidence="2">Whole</tissue>
    </source>
</reference>
<feature type="compositionally biased region" description="Polar residues" evidence="1">
    <location>
        <begin position="439"/>
        <end position="466"/>
    </location>
</feature>
<proteinExistence type="predicted"/>
<dbReference type="Proteomes" id="UP001381693">
    <property type="component" value="Unassembled WGS sequence"/>
</dbReference>
<evidence type="ECO:0000256" key="1">
    <source>
        <dbReference type="SAM" id="MobiDB-lite"/>
    </source>
</evidence>
<dbReference type="AlphaFoldDB" id="A0AAN8WXL6"/>
<feature type="region of interest" description="Disordered" evidence="1">
    <location>
        <begin position="1"/>
        <end position="57"/>
    </location>
</feature>
<feature type="region of interest" description="Disordered" evidence="1">
    <location>
        <begin position="554"/>
        <end position="581"/>
    </location>
</feature>
<sequence>MEGRRPTPMTNLDGVGGGGAGIGDKPRGIPGRDFMGNNGVTPGIRRNQSVGDLSKRRRHANDPAMMRELKRYQRIMLLTSLPLISSEDDVGYVHPPSQNHNLDADFMSLRFPSHGLQAPETVFEQEAAELDKNLNSEHLPKPEPTDTVVSGPHSPLCKSPQQAKSACGTRCGESKTLTSAPASAGTRLPLTVCNPLLSPKRNNKKKSQEEIGQLRKRSQEDIAKEVGDVGGRISGPTMNGPSVGAMAGGDLDLLTLAALYLESRHRVLGQEWHYRPENAANVRTNCNGCKNCYCQVNRNVLSHRTADLFKVGPTAATQQVGAMGLARPRRLSPLSPSREGKDNQTRRLEHRRSFSGVMPAPAGLHLSCNYTHNLGLDESEYLEKRARALKPRLRRLNSLEDVSATPLTSPDHSLHRPTSAPDISHNNNGKHHNARRDSQGSQESFSPTLATPARANTPTGAENSAALSRPQIVGGSLATNTTVEAPKPMSTLGDGTQLQGNQNGGYHRPRSRTRTQIEGSKIALQPPPRANRLLGLPPEHSALEQSIIEFPLAPPPSAAIESHRRPSKVHLQPLSIRKASH</sequence>
<feature type="region of interest" description="Disordered" evidence="1">
    <location>
        <begin position="190"/>
        <end position="220"/>
    </location>
</feature>
<keyword evidence="3" id="KW-1185">Reference proteome</keyword>
<feature type="region of interest" description="Disordered" evidence="1">
    <location>
        <begin position="320"/>
        <end position="353"/>
    </location>
</feature>
<protein>
    <submittedName>
        <fullName evidence="2">Uncharacterized protein</fullName>
    </submittedName>
</protein>
<feature type="region of interest" description="Disordered" evidence="1">
    <location>
        <begin position="400"/>
        <end position="515"/>
    </location>
</feature>
<organism evidence="2 3">
    <name type="scientific">Halocaridina rubra</name>
    <name type="common">Hawaiian red shrimp</name>
    <dbReference type="NCBI Taxonomy" id="373956"/>
    <lineage>
        <taxon>Eukaryota</taxon>
        <taxon>Metazoa</taxon>
        <taxon>Ecdysozoa</taxon>
        <taxon>Arthropoda</taxon>
        <taxon>Crustacea</taxon>
        <taxon>Multicrustacea</taxon>
        <taxon>Malacostraca</taxon>
        <taxon>Eumalacostraca</taxon>
        <taxon>Eucarida</taxon>
        <taxon>Decapoda</taxon>
        <taxon>Pleocyemata</taxon>
        <taxon>Caridea</taxon>
        <taxon>Atyoidea</taxon>
        <taxon>Atyidae</taxon>
        <taxon>Halocaridina</taxon>
    </lineage>
</organism>
<feature type="compositionally biased region" description="Basic and acidic residues" evidence="1">
    <location>
        <begin position="206"/>
        <end position="220"/>
    </location>
</feature>
<gene>
    <name evidence="2" type="ORF">SK128_008964</name>
</gene>